<dbReference type="Proteomes" id="UP000886251">
    <property type="component" value="Unassembled WGS sequence"/>
</dbReference>
<feature type="domain" description="HDOD" evidence="2">
    <location>
        <begin position="214"/>
        <end position="393"/>
    </location>
</feature>
<name>A0A831RQF9_9GAMM</name>
<evidence type="ECO:0000313" key="3">
    <source>
        <dbReference type="EMBL" id="HEB96819.1"/>
    </source>
</evidence>
<dbReference type="InterPro" id="IPR013976">
    <property type="entry name" value="HDOD"/>
</dbReference>
<dbReference type="PROSITE" id="PS51833">
    <property type="entry name" value="HDOD"/>
    <property type="match status" value="1"/>
</dbReference>
<comment type="caution">
    <text evidence="3">The sequence shown here is derived from an EMBL/GenBank/DDBJ whole genome shotgun (WGS) entry which is preliminary data.</text>
</comment>
<dbReference type="AlphaFoldDB" id="A0A831RQF9"/>
<evidence type="ECO:0000259" key="1">
    <source>
        <dbReference type="PROSITE" id="PS50883"/>
    </source>
</evidence>
<sequence length="410" mass="46030">MTAITRTAPVTTSAQRVFVARQAIFDRALRVHAYELLYREGLDGAAPPSCGEQASSRVILNSFTEIGLERIAGNRQVFINLTRSFFIDHPPIPFERERVVLEILEDVAVDRAMVEAVSALRRDGYRLALDDYEFGRAAQWEPLLPHVEVVKVEVPGIRWERLEQDLEPLRRHPVRLLAEKVETREQYRRLEELGFELFQGYYFSHPQVVSGRRLSENRQIMLQLLARLNDPAVTVDDLEQLIAHDPGLSFKILRCLNSAAIGLPRTIDSIGQAVVYLGLERLRAWASLAVLSGIEEKPEELFITALVRAHLCARLAGGETAFTAGLLSVLDRLMDLPMARVIGQLPLSTPLQQALLHHHGPVGQALACASAIEEQRWDEIRFPGMTTEELQDAYLTSSELAFQEFAALVG</sequence>
<feature type="domain" description="EAL" evidence="1">
    <location>
        <begin position="1"/>
        <end position="220"/>
    </location>
</feature>
<dbReference type="SUPFAM" id="SSF109604">
    <property type="entry name" value="HD-domain/PDEase-like"/>
    <property type="match status" value="1"/>
</dbReference>
<protein>
    <submittedName>
        <fullName evidence="3">HDOD domain-containing protein</fullName>
    </submittedName>
</protein>
<dbReference type="PIRSF" id="PIRSF003180">
    <property type="entry name" value="DiGMPpdiest_YuxH"/>
    <property type="match status" value="1"/>
</dbReference>
<dbReference type="PROSITE" id="PS50883">
    <property type="entry name" value="EAL"/>
    <property type="match status" value="1"/>
</dbReference>
<dbReference type="InterPro" id="IPR035919">
    <property type="entry name" value="EAL_sf"/>
</dbReference>
<dbReference type="InterPro" id="IPR052340">
    <property type="entry name" value="RNase_Y/CdgJ"/>
</dbReference>
<accession>A0A831RQF9</accession>
<dbReference type="Gene3D" id="3.20.20.450">
    <property type="entry name" value="EAL domain"/>
    <property type="match status" value="1"/>
</dbReference>
<proteinExistence type="predicted"/>
<dbReference type="Pfam" id="PF00563">
    <property type="entry name" value="EAL"/>
    <property type="match status" value="1"/>
</dbReference>
<dbReference type="Pfam" id="PF08668">
    <property type="entry name" value="HDOD"/>
    <property type="match status" value="1"/>
</dbReference>
<reference evidence="3" key="1">
    <citation type="journal article" date="2020" name="mSystems">
        <title>Genome- and Community-Level Interaction Insights into Carbon Utilization and Element Cycling Functions of Hydrothermarchaeota in Hydrothermal Sediment.</title>
        <authorList>
            <person name="Zhou Z."/>
            <person name="Liu Y."/>
            <person name="Xu W."/>
            <person name="Pan J."/>
            <person name="Luo Z.H."/>
            <person name="Li M."/>
        </authorList>
    </citation>
    <scope>NUCLEOTIDE SEQUENCE [LARGE SCALE GENOMIC DNA]</scope>
    <source>
        <strain evidence="3">HyVt-443</strain>
    </source>
</reference>
<dbReference type="InterPro" id="IPR014408">
    <property type="entry name" value="dGMP_Pdiesterase_EAL/HD-GYP"/>
</dbReference>
<dbReference type="SMART" id="SM00052">
    <property type="entry name" value="EAL"/>
    <property type="match status" value="1"/>
</dbReference>
<dbReference type="SUPFAM" id="SSF141868">
    <property type="entry name" value="EAL domain-like"/>
    <property type="match status" value="1"/>
</dbReference>
<dbReference type="PANTHER" id="PTHR33525:SF4">
    <property type="entry name" value="CYCLIC DI-GMP PHOSPHODIESTERASE CDGJ"/>
    <property type="match status" value="1"/>
</dbReference>
<dbReference type="EMBL" id="DRKP01000121">
    <property type="protein sequence ID" value="HEB96819.1"/>
    <property type="molecule type" value="Genomic_DNA"/>
</dbReference>
<evidence type="ECO:0000259" key="2">
    <source>
        <dbReference type="PROSITE" id="PS51833"/>
    </source>
</evidence>
<organism evidence="3">
    <name type="scientific">Sedimenticola thiotaurini</name>
    <dbReference type="NCBI Taxonomy" id="1543721"/>
    <lineage>
        <taxon>Bacteria</taxon>
        <taxon>Pseudomonadati</taxon>
        <taxon>Pseudomonadota</taxon>
        <taxon>Gammaproteobacteria</taxon>
        <taxon>Chromatiales</taxon>
        <taxon>Sedimenticolaceae</taxon>
        <taxon>Sedimenticola</taxon>
    </lineage>
</organism>
<gene>
    <name evidence="3" type="ORF">ENI96_10370</name>
</gene>
<dbReference type="InterPro" id="IPR001633">
    <property type="entry name" value="EAL_dom"/>
</dbReference>
<dbReference type="Gene3D" id="1.10.3210.10">
    <property type="entry name" value="Hypothetical protein af1432"/>
    <property type="match status" value="1"/>
</dbReference>
<dbReference type="PANTHER" id="PTHR33525">
    <property type="match status" value="1"/>
</dbReference>